<evidence type="ECO:0000313" key="2">
    <source>
        <dbReference type="EMBL" id="CBH23253.1"/>
    </source>
</evidence>
<evidence type="ECO:0000256" key="1">
    <source>
        <dbReference type="SAM" id="Phobius"/>
    </source>
</evidence>
<dbReference type="KEGG" id="srm:SRM_00332"/>
<organism evidence="2 3">
    <name type="scientific">Salinibacter ruber (strain M8)</name>
    <dbReference type="NCBI Taxonomy" id="761659"/>
    <lineage>
        <taxon>Bacteria</taxon>
        <taxon>Pseudomonadati</taxon>
        <taxon>Rhodothermota</taxon>
        <taxon>Rhodothermia</taxon>
        <taxon>Rhodothermales</taxon>
        <taxon>Salinibacteraceae</taxon>
        <taxon>Salinibacter</taxon>
    </lineage>
</organism>
<keyword evidence="1" id="KW-0812">Transmembrane</keyword>
<keyword evidence="1" id="KW-0472">Membrane</keyword>
<dbReference type="Proteomes" id="UP000000933">
    <property type="component" value="Chromosome"/>
</dbReference>
<reference evidence="3" key="2">
    <citation type="submission" date="2010-04" db="EMBL/GenBank/DDBJ databases">
        <title>Genome sequence of Salinibacter ruber M8.</title>
        <authorList>
            <consortium name="Genoscope"/>
        </authorList>
    </citation>
    <scope>NUCLEOTIDE SEQUENCE [LARGE SCALE GENOMIC DNA]</scope>
    <source>
        <strain evidence="3">M8</strain>
    </source>
</reference>
<dbReference type="HOGENOM" id="CLU_3257649_0_0_10"/>
<gene>
    <name evidence="2" type="ordered locus">SRM_00332</name>
</gene>
<accession>D5H5E8</accession>
<name>D5H5E8_SALRM</name>
<sequence>MLAESRAHWANALFLSAIAASEWIVFPAAFSGLPVPFSAAAL</sequence>
<feature type="transmembrane region" description="Helical" evidence="1">
    <location>
        <begin position="12"/>
        <end position="33"/>
    </location>
</feature>
<evidence type="ECO:0000313" key="3">
    <source>
        <dbReference type="Proteomes" id="UP000000933"/>
    </source>
</evidence>
<dbReference type="AlphaFoldDB" id="D5H5E8"/>
<dbReference type="EMBL" id="FP565814">
    <property type="protein sequence ID" value="CBH23253.1"/>
    <property type="molecule type" value="Genomic_DNA"/>
</dbReference>
<keyword evidence="1" id="KW-1133">Transmembrane helix</keyword>
<reference evidence="2 3" key="1">
    <citation type="journal article" date="2010" name="ISME J.">
        <title>Fine-scale evolution: genomic, phenotypic and ecological differentiation in two coexisting Salinibacter ruber strains.</title>
        <authorList>
            <person name="Pena A."/>
            <person name="Teeling H."/>
            <person name="Huerta-Cepas J."/>
            <person name="Santos F."/>
            <person name="Yarza P."/>
            <person name="Brito-Echeverria J."/>
            <person name="Lucio M."/>
            <person name="Schmitt-Kopplin P."/>
            <person name="Meseguer I."/>
            <person name="Schenowitz C."/>
            <person name="Dossat C."/>
            <person name="Barbe V."/>
            <person name="Dopazo J."/>
            <person name="Rossello-Mora R."/>
            <person name="Schuler M."/>
            <person name="Glockner F.O."/>
            <person name="Amann R."/>
            <person name="Gabaldon T."/>
            <person name="Anton J."/>
        </authorList>
    </citation>
    <scope>NUCLEOTIDE SEQUENCE [LARGE SCALE GENOMIC DNA]</scope>
    <source>
        <strain evidence="2 3">M8</strain>
    </source>
</reference>
<protein>
    <submittedName>
        <fullName evidence="2">Uncharacterized protein</fullName>
    </submittedName>
</protein>
<proteinExistence type="predicted"/>